<proteinExistence type="predicted"/>
<dbReference type="Proteomes" id="UP000499080">
    <property type="component" value="Unassembled WGS sequence"/>
</dbReference>
<protein>
    <submittedName>
        <fullName evidence="1">Uncharacterized protein</fullName>
    </submittedName>
</protein>
<reference evidence="1 2" key="1">
    <citation type="journal article" date="2019" name="Sci. Rep.">
        <title>Orb-weaving spider Araneus ventricosus genome elucidates the spidroin gene catalogue.</title>
        <authorList>
            <person name="Kono N."/>
            <person name="Nakamura H."/>
            <person name="Ohtoshi R."/>
            <person name="Moran D.A.P."/>
            <person name="Shinohara A."/>
            <person name="Yoshida Y."/>
            <person name="Fujiwara M."/>
            <person name="Mori M."/>
            <person name="Tomita M."/>
            <person name="Arakawa K."/>
        </authorList>
    </citation>
    <scope>NUCLEOTIDE SEQUENCE [LARGE SCALE GENOMIC DNA]</scope>
</reference>
<evidence type="ECO:0000313" key="1">
    <source>
        <dbReference type="EMBL" id="GBM89911.1"/>
    </source>
</evidence>
<gene>
    <name evidence="1" type="ORF">AVEN_34067_1</name>
</gene>
<evidence type="ECO:0000313" key="2">
    <source>
        <dbReference type="Proteomes" id="UP000499080"/>
    </source>
</evidence>
<accession>A0A4Y2JHW7</accession>
<comment type="caution">
    <text evidence="1">The sequence shown here is derived from an EMBL/GenBank/DDBJ whole genome shotgun (WGS) entry which is preliminary data.</text>
</comment>
<organism evidence="1 2">
    <name type="scientific">Araneus ventricosus</name>
    <name type="common">Orbweaver spider</name>
    <name type="synonym">Epeira ventricosa</name>
    <dbReference type="NCBI Taxonomy" id="182803"/>
    <lineage>
        <taxon>Eukaryota</taxon>
        <taxon>Metazoa</taxon>
        <taxon>Ecdysozoa</taxon>
        <taxon>Arthropoda</taxon>
        <taxon>Chelicerata</taxon>
        <taxon>Arachnida</taxon>
        <taxon>Araneae</taxon>
        <taxon>Araneomorphae</taxon>
        <taxon>Entelegynae</taxon>
        <taxon>Araneoidea</taxon>
        <taxon>Araneidae</taxon>
        <taxon>Araneus</taxon>
    </lineage>
</organism>
<dbReference type="EMBL" id="BGPR01003583">
    <property type="protein sequence ID" value="GBM89911.1"/>
    <property type="molecule type" value="Genomic_DNA"/>
</dbReference>
<keyword evidence="2" id="KW-1185">Reference proteome</keyword>
<sequence length="82" mass="9310">MSLIKLCARYHPSSFFSHVPCSRVQGRLESLPVGEFCPKFEENRQFQCKDHVPNFSHLTLARPRWLSGKVPGSKPDSTVDPP</sequence>
<dbReference type="AlphaFoldDB" id="A0A4Y2JHW7"/>
<name>A0A4Y2JHW7_ARAVE</name>